<evidence type="ECO:0000313" key="2">
    <source>
        <dbReference type="EMBL" id="AJA42126.1"/>
    </source>
</evidence>
<evidence type="ECO:0000256" key="1">
    <source>
        <dbReference type="SAM" id="Phobius"/>
    </source>
</evidence>
<reference evidence="2 3" key="1">
    <citation type="journal article" date="2015" name="Appl. Environ. Microbiol.">
        <title>Two Phages, phiIPLA-RODI and phiIPLA-C1C, Lyse Mono- and Dual-Species Staphylococcal Biofilms.</title>
        <authorList>
            <person name="Gutierrez D."/>
            <person name="Vandenheuvel D."/>
            <person name="Martinez B."/>
            <person name="Rodriguez A."/>
            <person name="Lavigne R."/>
            <person name="Garcia P."/>
        </authorList>
    </citation>
    <scope>NUCLEOTIDE SEQUENCE [LARGE SCALE GENOMIC DNA]</scope>
</reference>
<dbReference type="RefSeq" id="YP_009196000.1">
    <property type="nucleotide sequence ID" value="NC_028765.1"/>
</dbReference>
<sequence>MDLMTIASVAFIAVVIIDLINDDMSYMLTGTAILINIWAGFYGWFFLLQAGMLLFLLLARKVKDDKESILYSSASLICALGMIINLLIFS</sequence>
<dbReference type="GeneID" id="26623272"/>
<accession>A0A0D3MUZ5</accession>
<dbReference type="KEGG" id="vg:26623272"/>
<feature type="transmembrane region" description="Helical" evidence="1">
    <location>
        <begin position="33"/>
        <end position="57"/>
    </location>
</feature>
<feature type="transmembrane region" description="Helical" evidence="1">
    <location>
        <begin position="6"/>
        <end position="21"/>
    </location>
</feature>
<proteinExistence type="predicted"/>
<name>A0A0D3MUZ5_9CAUD</name>
<evidence type="ECO:0000313" key="3">
    <source>
        <dbReference type="Proteomes" id="UP000032690"/>
    </source>
</evidence>
<feature type="transmembrane region" description="Helical" evidence="1">
    <location>
        <begin position="69"/>
        <end position="89"/>
    </location>
</feature>
<dbReference type="Proteomes" id="UP000032690">
    <property type="component" value="Segment"/>
</dbReference>
<keyword evidence="1" id="KW-0812">Transmembrane</keyword>
<organism evidence="2 3">
    <name type="scientific">Staphylococcus phage phiIPLA-RODI</name>
    <dbReference type="NCBI Taxonomy" id="1572703"/>
    <lineage>
        <taxon>Viruses</taxon>
        <taxon>Duplodnaviria</taxon>
        <taxon>Heunggongvirae</taxon>
        <taxon>Uroviricota</taxon>
        <taxon>Caudoviricetes</taxon>
        <taxon>Herelleviridae</taxon>
        <taxon>Twortvirinae</taxon>
        <taxon>Kayvirus</taxon>
        <taxon>Kayvirus rodi</taxon>
    </lineage>
</organism>
<keyword evidence="3" id="KW-1185">Reference proteome</keyword>
<keyword evidence="1" id="KW-1133">Transmembrane helix</keyword>
<keyword evidence="1" id="KW-0472">Membrane</keyword>
<protein>
    <submittedName>
        <fullName evidence="2">Membrane protein</fullName>
    </submittedName>
</protein>
<dbReference type="EMBL" id="KP027446">
    <property type="protein sequence ID" value="AJA42126.1"/>
    <property type="molecule type" value="Genomic_DNA"/>
</dbReference>